<dbReference type="InterPro" id="IPR016024">
    <property type="entry name" value="ARM-type_fold"/>
</dbReference>
<gene>
    <name evidence="8" type="ORF">DEA37_0014889</name>
</gene>
<keyword evidence="3" id="KW-0143">Chaperone</keyword>
<dbReference type="InterPro" id="IPR011989">
    <property type="entry name" value="ARM-like"/>
</dbReference>
<feature type="region of interest" description="Disordered" evidence="4">
    <location>
        <begin position="1192"/>
        <end position="1214"/>
    </location>
</feature>
<feature type="signal peptide" evidence="5">
    <location>
        <begin position="1"/>
        <end position="29"/>
    </location>
</feature>
<dbReference type="AlphaFoldDB" id="A0A5J4NNS8"/>
<dbReference type="SUPFAM" id="SSF48371">
    <property type="entry name" value="ARM repeat"/>
    <property type="match status" value="3"/>
</dbReference>
<dbReference type="InterPro" id="IPR058033">
    <property type="entry name" value="ARM_TBCD_2nd"/>
</dbReference>
<feature type="non-terminal residue" evidence="8">
    <location>
        <position position="1"/>
    </location>
</feature>
<accession>A0A5J4NNS8</accession>
<evidence type="ECO:0000259" key="7">
    <source>
        <dbReference type="Pfam" id="PF25767"/>
    </source>
</evidence>
<dbReference type="Pfam" id="PF25767">
    <property type="entry name" value="ARM_TBCD_2nd"/>
    <property type="match status" value="1"/>
</dbReference>
<dbReference type="GO" id="GO:0007021">
    <property type="term" value="P:tubulin complex assembly"/>
    <property type="evidence" value="ECO:0007669"/>
    <property type="project" value="InterPro"/>
</dbReference>
<keyword evidence="5" id="KW-0732">Signal</keyword>
<dbReference type="InterPro" id="IPR033162">
    <property type="entry name" value="TBCD"/>
</dbReference>
<evidence type="ECO:0000313" key="9">
    <source>
        <dbReference type="Proteomes" id="UP000324629"/>
    </source>
</evidence>
<evidence type="ECO:0000256" key="3">
    <source>
        <dbReference type="ARBA" id="ARBA00023186"/>
    </source>
</evidence>
<sequence length="1214" mass="136739">AIKVCITILYHLVLHTFSLILNCLMTTDGEVQLEEEKSVIFNEFKHYDNVVSCIRSIPSVVKDLGEQELLEEELKRIFNFYQEQPHLLDPYLERLISECLTVVHNSTGKPEAFHFAFRVLYLMVKTRGYKSIIRLLPHTVDVVEPTLNLLVAQDINDLQTWQTRYVLLLWLSILTLIPFGLESLDSVDGVPIVERVLTQSKRYLSCDERIQEAASFLLARLVTRPDVVAIHLNGTIIWSLQQLHATDYTTSSGQNEICGILRTLSNICKIGRRTELLPLAPSVLHAVLALPTDTTKGILSSRLVIKLIQRVGLLFCPPRVTTWQYQRGSRSLADNLVSQMSMPNKTKPMNDSSMKKPVCDENDSVCQLSSAVEVDEDFDLSHADDVAEVIDRLLNALRSQYTVVRWSAAKGLGRMCNRLSSPMVSDVLTAVLSLCTRLEPFSAWHGACLTLAELGRRSLLLPSKLSEVIPVVLRALFFDERSGDHSYGTNVRDAACYVCWAFARAYNARDFAPYVRQVANALVLVSLFDREVNVRRAAAAAFQENVGRQGQFPHGIEIITTCDYFALRNRTNCFLELSVFVAQFEEYTTSMIDHLSNQLLGHWDISIRFLAARALSALCPFANEYMLRTVLPQLVKNSTEAGLYAKQGNIFGAAQLIFALKDTPIQPEVLSGVKEIEPTLQSRNQLRGISGELLRKAVCHLIEYCSLAKLPFHSDPIVDLWRTFLDECIAHKEVEVQNAAKAAYPAFLAAYLYTDTGTLRVNYRDELFAHLLAQLRDTTSENKLAGYLHVFASAPADLCSGHVSTLMDQLVTASRVSPKTRSWGEARSNALAGLVGLCEQLGPKHPELTAAVLNPIWPNLLRSLADYTLDSRGDIGSHVRETGMECLRRFLSFLTTNRLVDYIQPDLVLETVACVVQQALEKIDRTRGVAGQVFAALLHHQPPIPHFPHLGALKKLFPKEDCDKLIWRSARQIFPNFIQLLQFPDFRFRIILGLTVSVGGLTEDTVICSTEALTNYLLLHELDFVFIRDFLAVVEQVFETFSHDERIIVPWFKFIDFLLTNPVICTAVEKDSPIMLRLIENIWLLTKSVRDVHRIKAAIDAFGGMLQFEGPIQNRAKYILLILLGHRYPVVRKSAAAKLYECLIMYDFIEPDLLDEAVNLLTETIWESDIVIVRPVRNHLCKLFDSDIPVRTGSKSSQNSHPPPNLNSQAGDVR</sequence>
<evidence type="ECO:0000259" key="6">
    <source>
        <dbReference type="Pfam" id="PF12612"/>
    </source>
</evidence>
<dbReference type="PANTHER" id="PTHR12658:SF0">
    <property type="entry name" value="TUBULIN-SPECIFIC CHAPERONE D"/>
    <property type="match status" value="1"/>
</dbReference>
<organism evidence="8 9">
    <name type="scientific">Paragonimus westermani</name>
    <dbReference type="NCBI Taxonomy" id="34504"/>
    <lineage>
        <taxon>Eukaryota</taxon>
        <taxon>Metazoa</taxon>
        <taxon>Spiralia</taxon>
        <taxon>Lophotrochozoa</taxon>
        <taxon>Platyhelminthes</taxon>
        <taxon>Trematoda</taxon>
        <taxon>Digenea</taxon>
        <taxon>Plagiorchiida</taxon>
        <taxon>Troglotremata</taxon>
        <taxon>Troglotrematidae</taxon>
        <taxon>Paragonimus</taxon>
    </lineage>
</organism>
<protein>
    <recommendedName>
        <fullName evidence="2">Tubulin-specific chaperone D</fullName>
    </recommendedName>
</protein>
<dbReference type="GO" id="GO:0000226">
    <property type="term" value="P:microtubule cytoskeleton organization"/>
    <property type="evidence" value="ECO:0007669"/>
    <property type="project" value="TreeGrafter"/>
</dbReference>
<dbReference type="Pfam" id="PF23579">
    <property type="entry name" value="ARM_TBCD"/>
    <property type="match status" value="1"/>
</dbReference>
<evidence type="ECO:0000313" key="8">
    <source>
        <dbReference type="EMBL" id="KAA3676688.1"/>
    </source>
</evidence>
<dbReference type="Proteomes" id="UP000324629">
    <property type="component" value="Unassembled WGS sequence"/>
</dbReference>
<dbReference type="PANTHER" id="PTHR12658">
    <property type="entry name" value="BETA-TUBULIN COFACTOR D"/>
    <property type="match status" value="1"/>
</dbReference>
<dbReference type="GO" id="GO:0016328">
    <property type="term" value="C:lateral plasma membrane"/>
    <property type="evidence" value="ECO:0007669"/>
    <property type="project" value="TreeGrafter"/>
</dbReference>
<reference evidence="8 9" key="1">
    <citation type="journal article" date="2019" name="Gigascience">
        <title>Whole-genome sequence of the oriental lung fluke Paragonimus westermani.</title>
        <authorList>
            <person name="Oey H."/>
            <person name="Zakrzewski M."/>
            <person name="Narain K."/>
            <person name="Devi K.R."/>
            <person name="Agatsuma T."/>
            <person name="Nawaratna S."/>
            <person name="Gobert G.N."/>
            <person name="Jones M.K."/>
            <person name="Ragan M.A."/>
            <person name="McManus D.P."/>
            <person name="Krause L."/>
        </authorList>
    </citation>
    <scope>NUCLEOTIDE SEQUENCE [LARGE SCALE GENOMIC DNA]</scope>
    <source>
        <strain evidence="8 9">IND2009</strain>
    </source>
</reference>
<dbReference type="GO" id="GO:0007023">
    <property type="term" value="P:post-chaperonin tubulin folding pathway"/>
    <property type="evidence" value="ECO:0007669"/>
    <property type="project" value="InterPro"/>
</dbReference>
<feature type="compositionally biased region" description="Polar residues" evidence="4">
    <location>
        <begin position="1193"/>
        <end position="1214"/>
    </location>
</feature>
<dbReference type="GO" id="GO:0005096">
    <property type="term" value="F:GTPase activator activity"/>
    <property type="evidence" value="ECO:0007669"/>
    <property type="project" value="InterPro"/>
</dbReference>
<evidence type="ECO:0000256" key="2">
    <source>
        <dbReference type="ARBA" id="ARBA00015003"/>
    </source>
</evidence>
<feature type="domain" description="Tubulin-folding cofactor D ARM repeats" evidence="7">
    <location>
        <begin position="301"/>
        <end position="556"/>
    </location>
</feature>
<dbReference type="Gene3D" id="1.25.10.10">
    <property type="entry name" value="Leucine-rich Repeat Variant"/>
    <property type="match status" value="2"/>
</dbReference>
<evidence type="ECO:0000256" key="1">
    <source>
        <dbReference type="ARBA" id="ARBA00006853"/>
    </source>
</evidence>
<name>A0A5J4NNS8_9TREM</name>
<dbReference type="GO" id="GO:0048487">
    <property type="term" value="F:beta-tubulin binding"/>
    <property type="evidence" value="ECO:0007669"/>
    <property type="project" value="InterPro"/>
</dbReference>
<dbReference type="GO" id="GO:0070830">
    <property type="term" value="P:bicellular tight junction assembly"/>
    <property type="evidence" value="ECO:0007669"/>
    <property type="project" value="TreeGrafter"/>
</dbReference>
<comment type="caution">
    <text evidence="8">The sequence shown here is derived from an EMBL/GenBank/DDBJ whole genome shotgun (WGS) entry which is preliminary data.</text>
</comment>
<dbReference type="GO" id="GO:0034333">
    <property type="term" value="P:adherens junction assembly"/>
    <property type="evidence" value="ECO:0007669"/>
    <property type="project" value="TreeGrafter"/>
</dbReference>
<evidence type="ECO:0000256" key="4">
    <source>
        <dbReference type="SAM" id="MobiDB-lite"/>
    </source>
</evidence>
<evidence type="ECO:0000256" key="5">
    <source>
        <dbReference type="SAM" id="SignalP"/>
    </source>
</evidence>
<comment type="similarity">
    <text evidence="1">Belongs to the TBCD family.</text>
</comment>
<keyword evidence="9" id="KW-1185">Reference proteome</keyword>
<feature type="chain" id="PRO_5023829610" description="Tubulin-specific chaperone D" evidence="5">
    <location>
        <begin position="30"/>
        <end position="1214"/>
    </location>
</feature>
<proteinExistence type="inferred from homology"/>
<dbReference type="EMBL" id="QNGE01001858">
    <property type="protein sequence ID" value="KAA3676688.1"/>
    <property type="molecule type" value="Genomic_DNA"/>
</dbReference>
<dbReference type="Pfam" id="PF12612">
    <property type="entry name" value="TFCD_C"/>
    <property type="match status" value="1"/>
</dbReference>
<dbReference type="InterPro" id="IPR022577">
    <property type="entry name" value="TBCD_C"/>
</dbReference>
<feature type="domain" description="Tubulin-folding cofactor D C-terminal" evidence="6">
    <location>
        <begin position="911"/>
        <end position="1092"/>
    </location>
</feature>